<protein>
    <recommendedName>
        <fullName evidence="4">Aerotolerance regulator N-terminal domain-containing protein</fullName>
    </recommendedName>
</protein>
<dbReference type="Proteomes" id="UP001595805">
    <property type="component" value="Unassembled WGS sequence"/>
</dbReference>
<comment type="caution">
    <text evidence="2">The sequence shown here is derived from an EMBL/GenBank/DDBJ whole genome shotgun (WGS) entry which is preliminary data.</text>
</comment>
<sequence>MALQPIVSPIFAWVFGIVIVIGFGILIALIQKSDLYSKRKAIKHMLHALLTMALLAFILNPVWLSQPSQKPLLVFSEDLGKSEVDFWKDSLSIEKAVRAENFESNENSLVLLGREFSKEFLYSLRANSLDWVIPEGKEPNYLNWKGVLTQGEVQKIQLGIDLKSGSGMKLFQAGNEIGEYTVDADQTNFQIEKSANILGRNEWKIVVDEDSIGVLRFFVLPNPPIRVQLQTGFPGPEIRTLGRYLSGKGEKVQEDIQLSKNTGLRTENLPADSVDVFVIDPSQIQNREIQKQLDRGASVLLLNLSEPVKQVEALNKAFGTGFQISSMGPTENRLLENKMEALPFEMVSRNTQRTLFEKSFAVQKLGNSKVGVSLLAETFSLAQAGDSLAYSAVWDSILGELRPDSDENWKLEAPLFQNEFYTLAYNGTDSTSISELKSSGLRRSQSLINPNSTSWEGFKSESGWQKVNETIEAYFYSPSEFPSIYANQQRAEFMRSKAWESTNPENITTEKTIPFWVWGLIFGLILTAIWLEPKFEF</sequence>
<feature type="transmembrane region" description="Helical" evidence="1">
    <location>
        <begin position="42"/>
        <end position="64"/>
    </location>
</feature>
<evidence type="ECO:0000313" key="2">
    <source>
        <dbReference type="EMBL" id="MFC3881766.1"/>
    </source>
</evidence>
<reference evidence="3" key="1">
    <citation type="journal article" date="2019" name="Int. J. Syst. Evol. Microbiol.">
        <title>The Global Catalogue of Microorganisms (GCM) 10K type strain sequencing project: providing services to taxonomists for standard genome sequencing and annotation.</title>
        <authorList>
            <consortium name="The Broad Institute Genomics Platform"/>
            <consortium name="The Broad Institute Genome Sequencing Center for Infectious Disease"/>
            <person name="Wu L."/>
            <person name="Ma J."/>
        </authorList>
    </citation>
    <scope>NUCLEOTIDE SEQUENCE [LARGE SCALE GENOMIC DNA]</scope>
    <source>
        <strain evidence="3">CCUG 60523</strain>
    </source>
</reference>
<feature type="transmembrane region" description="Helical" evidence="1">
    <location>
        <begin position="6"/>
        <end position="30"/>
    </location>
</feature>
<keyword evidence="1" id="KW-0812">Transmembrane</keyword>
<evidence type="ECO:0008006" key="4">
    <source>
        <dbReference type="Google" id="ProtNLM"/>
    </source>
</evidence>
<name>A0ABV8AXS9_9BACT</name>
<keyword evidence="1" id="KW-1133">Transmembrane helix</keyword>
<evidence type="ECO:0000256" key="1">
    <source>
        <dbReference type="SAM" id="Phobius"/>
    </source>
</evidence>
<keyword evidence="1" id="KW-0472">Membrane</keyword>
<dbReference type="RefSeq" id="WP_377907116.1">
    <property type="nucleotide sequence ID" value="NZ_JBHRZS010000007.1"/>
</dbReference>
<accession>A0ABV8AXS9</accession>
<proteinExistence type="predicted"/>
<gene>
    <name evidence="2" type="ORF">ACFOSV_16340</name>
</gene>
<dbReference type="EMBL" id="JBHRZS010000007">
    <property type="protein sequence ID" value="MFC3881766.1"/>
    <property type="molecule type" value="Genomic_DNA"/>
</dbReference>
<organism evidence="2 3">
    <name type="scientific">Algoriphagus namhaensis</name>
    <dbReference type="NCBI Taxonomy" id="915353"/>
    <lineage>
        <taxon>Bacteria</taxon>
        <taxon>Pseudomonadati</taxon>
        <taxon>Bacteroidota</taxon>
        <taxon>Cytophagia</taxon>
        <taxon>Cytophagales</taxon>
        <taxon>Cyclobacteriaceae</taxon>
        <taxon>Algoriphagus</taxon>
    </lineage>
</organism>
<evidence type="ECO:0000313" key="3">
    <source>
        <dbReference type="Proteomes" id="UP001595805"/>
    </source>
</evidence>
<feature type="transmembrane region" description="Helical" evidence="1">
    <location>
        <begin position="513"/>
        <end position="531"/>
    </location>
</feature>
<keyword evidence="3" id="KW-1185">Reference proteome</keyword>